<keyword evidence="3" id="KW-1185">Reference proteome</keyword>
<sequence length="79" mass="8590">MLNILLVEASSHPSTKHGEEYGRAPFGLAAWNRREAVVKQLPHTGKAEGHGQHTGDRTPFSWAVDNGDEAVVKLISDSL</sequence>
<dbReference type="OrthoDB" id="20872at2759"/>
<dbReference type="SUPFAM" id="SSF48403">
    <property type="entry name" value="Ankyrin repeat"/>
    <property type="match status" value="1"/>
</dbReference>
<dbReference type="KEGG" id="bcom:BAUCODRAFT_38860"/>
<feature type="compositionally biased region" description="Basic and acidic residues" evidence="1">
    <location>
        <begin position="45"/>
        <end position="56"/>
    </location>
</feature>
<feature type="region of interest" description="Disordered" evidence="1">
    <location>
        <begin position="43"/>
        <end position="62"/>
    </location>
</feature>
<dbReference type="HOGENOM" id="CLU_2605654_0_0_1"/>
<dbReference type="GeneID" id="19113647"/>
<dbReference type="Gene3D" id="1.25.40.20">
    <property type="entry name" value="Ankyrin repeat-containing domain"/>
    <property type="match status" value="1"/>
</dbReference>
<protein>
    <submittedName>
        <fullName evidence="2">Uncharacterized protein</fullName>
    </submittedName>
</protein>
<accession>M2MZG6</accession>
<organism evidence="2 3">
    <name type="scientific">Baudoinia panamericana (strain UAMH 10762)</name>
    <name type="common">Angels' share fungus</name>
    <name type="synonym">Baudoinia compniacensis (strain UAMH 10762)</name>
    <dbReference type="NCBI Taxonomy" id="717646"/>
    <lineage>
        <taxon>Eukaryota</taxon>
        <taxon>Fungi</taxon>
        <taxon>Dikarya</taxon>
        <taxon>Ascomycota</taxon>
        <taxon>Pezizomycotina</taxon>
        <taxon>Dothideomycetes</taxon>
        <taxon>Dothideomycetidae</taxon>
        <taxon>Mycosphaerellales</taxon>
        <taxon>Teratosphaeriaceae</taxon>
        <taxon>Baudoinia</taxon>
    </lineage>
</organism>
<evidence type="ECO:0000256" key="1">
    <source>
        <dbReference type="SAM" id="MobiDB-lite"/>
    </source>
</evidence>
<dbReference type="RefSeq" id="XP_007680902.1">
    <property type="nucleotide sequence ID" value="XM_007682712.1"/>
</dbReference>
<evidence type="ECO:0000313" key="2">
    <source>
        <dbReference type="EMBL" id="EMC91730.1"/>
    </source>
</evidence>
<dbReference type="Proteomes" id="UP000011761">
    <property type="component" value="Unassembled WGS sequence"/>
</dbReference>
<name>M2MZG6_BAUPA</name>
<dbReference type="EMBL" id="KB445563">
    <property type="protein sequence ID" value="EMC91730.1"/>
    <property type="molecule type" value="Genomic_DNA"/>
</dbReference>
<reference evidence="2 3" key="1">
    <citation type="journal article" date="2012" name="PLoS Pathog.">
        <title>Diverse lifestyles and strategies of plant pathogenesis encoded in the genomes of eighteen Dothideomycetes fungi.</title>
        <authorList>
            <person name="Ohm R.A."/>
            <person name="Feau N."/>
            <person name="Henrissat B."/>
            <person name="Schoch C.L."/>
            <person name="Horwitz B.A."/>
            <person name="Barry K.W."/>
            <person name="Condon B.J."/>
            <person name="Copeland A.C."/>
            <person name="Dhillon B."/>
            <person name="Glaser F."/>
            <person name="Hesse C.N."/>
            <person name="Kosti I."/>
            <person name="LaButti K."/>
            <person name="Lindquist E.A."/>
            <person name="Lucas S."/>
            <person name="Salamov A.A."/>
            <person name="Bradshaw R.E."/>
            <person name="Ciuffetti L."/>
            <person name="Hamelin R.C."/>
            <person name="Kema G.H.J."/>
            <person name="Lawrence C."/>
            <person name="Scott J.A."/>
            <person name="Spatafora J.W."/>
            <person name="Turgeon B.G."/>
            <person name="de Wit P.J.G.M."/>
            <person name="Zhong S."/>
            <person name="Goodwin S.B."/>
            <person name="Grigoriev I.V."/>
        </authorList>
    </citation>
    <scope>NUCLEOTIDE SEQUENCE [LARGE SCALE GENOMIC DNA]</scope>
    <source>
        <strain evidence="2 3">UAMH 10762</strain>
    </source>
</reference>
<dbReference type="AlphaFoldDB" id="M2MZG6"/>
<evidence type="ECO:0000313" key="3">
    <source>
        <dbReference type="Proteomes" id="UP000011761"/>
    </source>
</evidence>
<dbReference type="InterPro" id="IPR036770">
    <property type="entry name" value="Ankyrin_rpt-contain_sf"/>
</dbReference>
<proteinExistence type="predicted"/>
<gene>
    <name evidence="2" type="ORF">BAUCODRAFT_38860</name>
</gene>